<dbReference type="Proteomes" id="UP000823842">
    <property type="component" value="Unassembled WGS sequence"/>
</dbReference>
<dbReference type="Pfam" id="PF26551">
    <property type="entry name" value="DUF8180"/>
    <property type="match status" value="1"/>
</dbReference>
<proteinExistence type="predicted"/>
<reference evidence="3" key="2">
    <citation type="submission" date="2021-04" db="EMBL/GenBank/DDBJ databases">
        <authorList>
            <person name="Gilroy R."/>
        </authorList>
    </citation>
    <scope>NUCLEOTIDE SEQUENCE</scope>
    <source>
        <strain evidence="3">ChiSjej1B19-5720</strain>
    </source>
</reference>
<evidence type="ECO:0000259" key="2">
    <source>
        <dbReference type="Pfam" id="PF26551"/>
    </source>
</evidence>
<gene>
    <name evidence="3" type="ORF">IAA06_10485</name>
</gene>
<sequence>MHMIKDENGNLIHHGHEHTHEHTHADGVTHTHNHSHESGEGHEHTHAKGCEGHAHGDGHCGSCEGGDCKNETVALLTYMLSHNEHHAAELDQMAENLKKMGMDAAAKTIKESVSDFQKGNMRLGLALTLVKEEMK</sequence>
<protein>
    <submittedName>
        <fullName evidence="3">Cobalt transporter</fullName>
    </submittedName>
</protein>
<evidence type="ECO:0000256" key="1">
    <source>
        <dbReference type="SAM" id="MobiDB-lite"/>
    </source>
</evidence>
<reference evidence="3" key="1">
    <citation type="journal article" date="2021" name="PeerJ">
        <title>Extensive microbial diversity within the chicken gut microbiome revealed by metagenomics and culture.</title>
        <authorList>
            <person name="Gilroy R."/>
            <person name="Ravi A."/>
            <person name="Getino M."/>
            <person name="Pursley I."/>
            <person name="Horton D.L."/>
            <person name="Alikhan N.F."/>
            <person name="Baker D."/>
            <person name="Gharbi K."/>
            <person name="Hall N."/>
            <person name="Watson M."/>
            <person name="Adriaenssens E.M."/>
            <person name="Foster-Nyarko E."/>
            <person name="Jarju S."/>
            <person name="Secka A."/>
            <person name="Antonio M."/>
            <person name="Oren A."/>
            <person name="Chaudhuri R.R."/>
            <person name="La Ragione R."/>
            <person name="Hildebrand F."/>
            <person name="Pallen M.J."/>
        </authorList>
    </citation>
    <scope>NUCLEOTIDE SEQUENCE</scope>
    <source>
        <strain evidence="3">ChiSjej1B19-5720</strain>
    </source>
</reference>
<feature type="compositionally biased region" description="Basic and acidic residues" evidence="1">
    <location>
        <begin position="18"/>
        <end position="56"/>
    </location>
</feature>
<feature type="domain" description="DUF8180" evidence="2">
    <location>
        <begin position="73"/>
        <end position="129"/>
    </location>
</feature>
<dbReference type="AlphaFoldDB" id="A0A9D2RWF1"/>
<accession>A0A9D2RWF1</accession>
<feature type="region of interest" description="Disordered" evidence="1">
    <location>
        <begin position="1"/>
        <end position="56"/>
    </location>
</feature>
<evidence type="ECO:0000313" key="4">
    <source>
        <dbReference type="Proteomes" id="UP000823842"/>
    </source>
</evidence>
<organism evidence="3 4">
    <name type="scientific">Candidatus Blautia faecavium</name>
    <dbReference type="NCBI Taxonomy" id="2838487"/>
    <lineage>
        <taxon>Bacteria</taxon>
        <taxon>Bacillati</taxon>
        <taxon>Bacillota</taxon>
        <taxon>Clostridia</taxon>
        <taxon>Lachnospirales</taxon>
        <taxon>Lachnospiraceae</taxon>
        <taxon>Blautia</taxon>
    </lineage>
</organism>
<comment type="caution">
    <text evidence="3">The sequence shown here is derived from an EMBL/GenBank/DDBJ whole genome shotgun (WGS) entry which is preliminary data.</text>
</comment>
<name>A0A9D2RWF1_9FIRM</name>
<dbReference type="EMBL" id="DWYZ01000199">
    <property type="protein sequence ID" value="HJB29202.1"/>
    <property type="molecule type" value="Genomic_DNA"/>
</dbReference>
<dbReference type="InterPro" id="IPR058493">
    <property type="entry name" value="DUF8180"/>
</dbReference>
<evidence type="ECO:0000313" key="3">
    <source>
        <dbReference type="EMBL" id="HJB29202.1"/>
    </source>
</evidence>